<dbReference type="CDD" id="cd06222">
    <property type="entry name" value="RNase_H_like"/>
    <property type="match status" value="1"/>
</dbReference>
<evidence type="ECO:0000313" key="3">
    <source>
        <dbReference type="Proteomes" id="UP000636709"/>
    </source>
</evidence>
<dbReference type="Gene3D" id="3.30.420.10">
    <property type="entry name" value="Ribonuclease H-like superfamily/Ribonuclease H"/>
    <property type="match status" value="1"/>
</dbReference>
<dbReference type="InterPro" id="IPR002156">
    <property type="entry name" value="RNaseH_domain"/>
</dbReference>
<dbReference type="InterPro" id="IPR053151">
    <property type="entry name" value="RNase_H-like"/>
</dbReference>
<sequence>MRVKRAVLWVRDVAFDLWEILHRSRPPAIKENPRWKLPSVGWIKCNVDAAFREESGRGASGGVLRSSDGNFMGAQERTYGHCLNALTMEAWACRDGLRLARAHGVMRLCLETDSLELVNLWNLKDVQRSILALILREMHELSMQFDDFVFSHTCQVCNRVTHKVAKQPTGDPGVVVWYSEPPPSIQHLLESDCTYPAS</sequence>
<dbReference type="AlphaFoldDB" id="A0A835EEX2"/>
<gene>
    <name evidence="2" type="ORF">HU200_046314</name>
</gene>
<dbReference type="GO" id="GO:0004523">
    <property type="term" value="F:RNA-DNA hybrid ribonuclease activity"/>
    <property type="evidence" value="ECO:0007669"/>
    <property type="project" value="InterPro"/>
</dbReference>
<proteinExistence type="predicted"/>
<comment type="caution">
    <text evidence="2">The sequence shown here is derived from an EMBL/GenBank/DDBJ whole genome shotgun (WGS) entry which is preliminary data.</text>
</comment>
<dbReference type="InterPro" id="IPR044730">
    <property type="entry name" value="RNase_H-like_dom_plant"/>
</dbReference>
<dbReference type="PANTHER" id="PTHR47723">
    <property type="entry name" value="OS05G0353850 PROTEIN"/>
    <property type="match status" value="1"/>
</dbReference>
<dbReference type="Proteomes" id="UP000636709">
    <property type="component" value="Unassembled WGS sequence"/>
</dbReference>
<evidence type="ECO:0000313" key="2">
    <source>
        <dbReference type="EMBL" id="KAF8677957.1"/>
    </source>
</evidence>
<dbReference type="GO" id="GO:0003676">
    <property type="term" value="F:nucleic acid binding"/>
    <property type="evidence" value="ECO:0007669"/>
    <property type="project" value="InterPro"/>
</dbReference>
<evidence type="ECO:0000259" key="1">
    <source>
        <dbReference type="Pfam" id="PF13456"/>
    </source>
</evidence>
<dbReference type="EMBL" id="JACEFO010002137">
    <property type="protein sequence ID" value="KAF8677957.1"/>
    <property type="molecule type" value="Genomic_DNA"/>
</dbReference>
<protein>
    <recommendedName>
        <fullName evidence="1">RNase H type-1 domain-containing protein</fullName>
    </recommendedName>
</protein>
<dbReference type="PANTHER" id="PTHR47723:SF24">
    <property type="entry name" value="RNASE H TYPE-1 DOMAIN-CONTAINING PROTEIN"/>
    <property type="match status" value="1"/>
</dbReference>
<feature type="domain" description="RNase H type-1" evidence="1">
    <location>
        <begin position="46"/>
        <end position="166"/>
    </location>
</feature>
<dbReference type="InterPro" id="IPR012337">
    <property type="entry name" value="RNaseH-like_sf"/>
</dbReference>
<dbReference type="OrthoDB" id="663515at2759"/>
<dbReference type="Pfam" id="PF13456">
    <property type="entry name" value="RVT_3"/>
    <property type="match status" value="1"/>
</dbReference>
<accession>A0A835EEX2</accession>
<name>A0A835EEX2_9POAL</name>
<organism evidence="2 3">
    <name type="scientific">Digitaria exilis</name>
    <dbReference type="NCBI Taxonomy" id="1010633"/>
    <lineage>
        <taxon>Eukaryota</taxon>
        <taxon>Viridiplantae</taxon>
        <taxon>Streptophyta</taxon>
        <taxon>Embryophyta</taxon>
        <taxon>Tracheophyta</taxon>
        <taxon>Spermatophyta</taxon>
        <taxon>Magnoliopsida</taxon>
        <taxon>Liliopsida</taxon>
        <taxon>Poales</taxon>
        <taxon>Poaceae</taxon>
        <taxon>PACMAD clade</taxon>
        <taxon>Panicoideae</taxon>
        <taxon>Panicodae</taxon>
        <taxon>Paniceae</taxon>
        <taxon>Anthephorinae</taxon>
        <taxon>Digitaria</taxon>
    </lineage>
</organism>
<dbReference type="SUPFAM" id="SSF53098">
    <property type="entry name" value="Ribonuclease H-like"/>
    <property type="match status" value="1"/>
</dbReference>
<keyword evidence="3" id="KW-1185">Reference proteome</keyword>
<reference evidence="2" key="1">
    <citation type="submission" date="2020-07" db="EMBL/GenBank/DDBJ databases">
        <title>Genome sequence and genetic diversity analysis of an under-domesticated orphan crop, white fonio (Digitaria exilis).</title>
        <authorList>
            <person name="Bennetzen J.L."/>
            <person name="Chen S."/>
            <person name="Ma X."/>
            <person name="Wang X."/>
            <person name="Yssel A.E.J."/>
            <person name="Chaluvadi S.R."/>
            <person name="Johnson M."/>
            <person name="Gangashetty P."/>
            <person name="Hamidou F."/>
            <person name="Sanogo M.D."/>
            <person name="Zwaenepoel A."/>
            <person name="Wallace J."/>
            <person name="Van De Peer Y."/>
            <person name="Van Deynze A."/>
        </authorList>
    </citation>
    <scope>NUCLEOTIDE SEQUENCE</scope>
    <source>
        <tissue evidence="2">Leaves</tissue>
    </source>
</reference>
<dbReference type="InterPro" id="IPR036397">
    <property type="entry name" value="RNaseH_sf"/>
</dbReference>